<dbReference type="EC" id="4.2.1.17" evidence="4"/>
<evidence type="ECO:0000256" key="1">
    <source>
        <dbReference type="ARBA" id="ARBA00005254"/>
    </source>
</evidence>
<comment type="similarity">
    <text evidence="1 2">Belongs to the enoyl-CoA hydratase/isomerase family.</text>
</comment>
<dbReference type="InterPro" id="IPR018376">
    <property type="entry name" value="Enoyl-CoA_hyd/isom_CS"/>
</dbReference>
<dbReference type="GO" id="GO:0004300">
    <property type="term" value="F:enoyl-CoA hydratase activity"/>
    <property type="evidence" value="ECO:0007669"/>
    <property type="project" value="UniProtKB-EC"/>
</dbReference>
<dbReference type="InterPro" id="IPR029045">
    <property type="entry name" value="ClpP/crotonase-like_dom_sf"/>
</dbReference>
<evidence type="ECO:0000313" key="4">
    <source>
        <dbReference type="EMBL" id="ODJ88187.1"/>
    </source>
</evidence>
<organism evidence="4 5">
    <name type="scientific">Candidatus Thiodiazotropha endolucinida</name>
    <dbReference type="NCBI Taxonomy" id="1655433"/>
    <lineage>
        <taxon>Bacteria</taxon>
        <taxon>Pseudomonadati</taxon>
        <taxon>Pseudomonadota</taxon>
        <taxon>Gammaproteobacteria</taxon>
        <taxon>Chromatiales</taxon>
        <taxon>Sedimenticolaceae</taxon>
        <taxon>Candidatus Thiodiazotropha</taxon>
    </lineage>
</organism>
<dbReference type="NCBIfam" id="NF006452">
    <property type="entry name" value="PRK08788.1"/>
    <property type="match status" value="1"/>
</dbReference>
<evidence type="ECO:0000256" key="2">
    <source>
        <dbReference type="RuleBase" id="RU003707"/>
    </source>
</evidence>
<dbReference type="CDD" id="cd06558">
    <property type="entry name" value="crotonase-like"/>
    <property type="match status" value="1"/>
</dbReference>
<dbReference type="PROSITE" id="PS00166">
    <property type="entry name" value="ENOYL_COA_HYDRATASE"/>
    <property type="match status" value="1"/>
</dbReference>
<dbReference type="InterPro" id="IPR001753">
    <property type="entry name" value="Enoyl-CoA_hydra/iso"/>
</dbReference>
<dbReference type="Pfam" id="PF00378">
    <property type="entry name" value="ECH_1"/>
    <property type="match status" value="1"/>
</dbReference>
<keyword evidence="5" id="KW-1185">Reference proteome</keyword>
<accession>A0A7Z0VM40</accession>
<dbReference type="Gene3D" id="6.20.390.30">
    <property type="match status" value="1"/>
</dbReference>
<dbReference type="GO" id="GO:0006635">
    <property type="term" value="P:fatty acid beta-oxidation"/>
    <property type="evidence" value="ECO:0007669"/>
    <property type="project" value="TreeGrafter"/>
</dbReference>
<dbReference type="Gene3D" id="3.90.226.10">
    <property type="entry name" value="2-enoyl-CoA Hydratase, Chain A, domain 1"/>
    <property type="match status" value="1"/>
</dbReference>
<gene>
    <name evidence="4" type="primary">paaF</name>
    <name evidence="4" type="ORF">CODIS_16000</name>
</gene>
<sequence>MDIKHTYHQTYITSTREEQKMLKAVPTQSLSELTFDTLNIRYDESYRTLTFAMDPGTIPCFSPQLLKDINSFQTWTSEYLKSTESKTDIDFLIFGSDVPGIFNLGGDLKFFVDMITTGDRQTLQKYAELSIDVLYANFINLNTNVHTISLVTGTALGAGFEAALSSDYIIAEAGSVFKFPEVVFNMFPGMGAYSFLSRRISPALVERMIINAEGYTAEQLYEMGVVDVVADPGEGELALRSFIKRLNKSNITRRSVLRMRNRIMPLEKHELLDIAHDWVDAAFSLSDRDISAMSRLVRAQTKMMSQQETQEKPTDLPMQSHG</sequence>
<comment type="caution">
    <text evidence="4">The sequence shown here is derived from an EMBL/GenBank/DDBJ whole genome shotgun (WGS) entry which is preliminary data.</text>
</comment>
<dbReference type="PANTHER" id="PTHR11941:SF54">
    <property type="entry name" value="ENOYL-COA HYDRATASE, MITOCHONDRIAL"/>
    <property type="match status" value="1"/>
</dbReference>
<dbReference type="SUPFAM" id="SSF52096">
    <property type="entry name" value="ClpP/crotonase"/>
    <property type="match status" value="1"/>
</dbReference>
<dbReference type="Proteomes" id="UP000094769">
    <property type="component" value="Unassembled WGS sequence"/>
</dbReference>
<protein>
    <submittedName>
        <fullName evidence="4">2,3-dehydroadipyl-CoA hydratase</fullName>
        <ecNumber evidence="4">4.2.1.17</ecNumber>
    </submittedName>
</protein>
<reference evidence="4 5" key="1">
    <citation type="submission" date="2016-06" db="EMBL/GenBank/DDBJ databases">
        <title>Genome sequence of endosymbiont of Candidatus Endolucinida thiodiazotropha.</title>
        <authorList>
            <person name="Poehlein A."/>
            <person name="Koenig S."/>
            <person name="Heiden S.E."/>
            <person name="Thuermer A."/>
            <person name="Voget S."/>
            <person name="Daniel R."/>
            <person name="Markert S."/>
            <person name="Gros O."/>
            <person name="Schweder T."/>
        </authorList>
    </citation>
    <scope>NUCLEOTIDE SEQUENCE [LARGE SCALE GENOMIC DNA]</scope>
    <source>
        <strain evidence="4 5">COS</strain>
    </source>
</reference>
<dbReference type="OrthoDB" id="9775794at2"/>
<name>A0A7Z0VM40_9GAMM</name>
<proteinExistence type="inferred from homology"/>
<dbReference type="PANTHER" id="PTHR11941">
    <property type="entry name" value="ENOYL-COA HYDRATASE-RELATED"/>
    <property type="match status" value="1"/>
</dbReference>
<evidence type="ECO:0000313" key="5">
    <source>
        <dbReference type="Proteomes" id="UP000094769"/>
    </source>
</evidence>
<dbReference type="EMBL" id="MARB01000007">
    <property type="protein sequence ID" value="ODJ88187.1"/>
    <property type="molecule type" value="Genomic_DNA"/>
</dbReference>
<evidence type="ECO:0000256" key="3">
    <source>
        <dbReference type="SAM" id="MobiDB-lite"/>
    </source>
</evidence>
<feature type="region of interest" description="Disordered" evidence="3">
    <location>
        <begin position="302"/>
        <end position="322"/>
    </location>
</feature>
<keyword evidence="4" id="KW-0456">Lyase</keyword>
<dbReference type="AlphaFoldDB" id="A0A7Z0VM40"/>